<organism evidence="1 2">
    <name type="scientific">Microseira wollei NIES-4236</name>
    <dbReference type="NCBI Taxonomy" id="2530354"/>
    <lineage>
        <taxon>Bacteria</taxon>
        <taxon>Bacillati</taxon>
        <taxon>Cyanobacteriota</taxon>
        <taxon>Cyanophyceae</taxon>
        <taxon>Oscillatoriophycideae</taxon>
        <taxon>Aerosakkonematales</taxon>
        <taxon>Aerosakkonemataceae</taxon>
        <taxon>Microseira</taxon>
    </lineage>
</organism>
<gene>
    <name evidence="1" type="ORF">MiSe_70080</name>
</gene>
<keyword evidence="2" id="KW-1185">Reference proteome</keyword>
<evidence type="ECO:0000313" key="1">
    <source>
        <dbReference type="EMBL" id="GET42194.1"/>
    </source>
</evidence>
<proteinExistence type="predicted"/>
<comment type="caution">
    <text evidence="1">The sequence shown here is derived from an EMBL/GenBank/DDBJ whole genome shotgun (WGS) entry which is preliminary data.</text>
</comment>
<name>A0AAV3XNH1_9CYAN</name>
<accession>A0AAV3XNH1</accession>
<reference evidence="1" key="1">
    <citation type="submission" date="2019-10" db="EMBL/GenBank/DDBJ databases">
        <title>Draft genome sequece of Microseira wollei NIES-4236.</title>
        <authorList>
            <person name="Yamaguchi H."/>
            <person name="Suzuki S."/>
            <person name="Kawachi M."/>
        </authorList>
    </citation>
    <scope>NUCLEOTIDE SEQUENCE</scope>
    <source>
        <strain evidence="1">NIES-4236</strain>
    </source>
</reference>
<sequence>MIISSKIHTTNPAFTQMVIIKTYKLYMAYRVRLSDLFFPEAIAEAGVFHHVRESH</sequence>
<protein>
    <submittedName>
        <fullName evidence="1">Uncharacterized protein</fullName>
    </submittedName>
</protein>
<evidence type="ECO:0000313" key="2">
    <source>
        <dbReference type="Proteomes" id="UP001050975"/>
    </source>
</evidence>
<dbReference type="Proteomes" id="UP001050975">
    <property type="component" value="Unassembled WGS sequence"/>
</dbReference>
<dbReference type="EMBL" id="BLAY01000153">
    <property type="protein sequence ID" value="GET42194.1"/>
    <property type="molecule type" value="Genomic_DNA"/>
</dbReference>
<dbReference type="AlphaFoldDB" id="A0AAV3XNH1"/>